<dbReference type="AlphaFoldDB" id="A0A438GZ77"/>
<evidence type="ECO:0008006" key="3">
    <source>
        <dbReference type="Google" id="ProtNLM"/>
    </source>
</evidence>
<sequence>MSEGVVRSLGSGLESSGCGGTAGGILIYWDKRLLDILDWEEGQFSLSCRFRNVEDEVVWVFTGVYGPFTKVERECLWEEFGAIRGLVDLPLQGEGGGEFTWSGGPNNKSWARLDSSSCGGGIRRGPSPFRFENMWLKVEGFKDLIRSWWRGMEVRGSASFRLVVKMKGTKQNLKVWNREVFGRLDCNKSSALQQVDFWTEWKGGLAKGRDRNFHCMANAHRRNNSLDRVKINGEWLLEEQEVREGIANAFSSRFQKIRDGRRILGGFS</sequence>
<proteinExistence type="predicted"/>
<reference evidence="1 2" key="1">
    <citation type="journal article" date="2018" name="PLoS Genet.">
        <title>Population sequencing reveals clonal diversity and ancestral inbreeding in the grapevine cultivar Chardonnay.</title>
        <authorList>
            <person name="Roach M.J."/>
            <person name="Johnson D.L."/>
            <person name="Bohlmann J."/>
            <person name="van Vuuren H.J."/>
            <person name="Jones S.J."/>
            <person name="Pretorius I.S."/>
            <person name="Schmidt S.A."/>
            <person name="Borneman A.R."/>
        </authorList>
    </citation>
    <scope>NUCLEOTIDE SEQUENCE [LARGE SCALE GENOMIC DNA]</scope>
    <source>
        <strain evidence="2">cv. Chardonnay</strain>
        <tissue evidence="1">Leaf</tissue>
    </source>
</reference>
<dbReference type="Proteomes" id="UP000288805">
    <property type="component" value="Unassembled WGS sequence"/>
</dbReference>
<dbReference type="EMBL" id="QGNW01000311">
    <property type="protein sequence ID" value="RVW77535.1"/>
    <property type="molecule type" value="Genomic_DNA"/>
</dbReference>
<evidence type="ECO:0000313" key="2">
    <source>
        <dbReference type="Proteomes" id="UP000288805"/>
    </source>
</evidence>
<gene>
    <name evidence="1" type="ORF">CK203_050259</name>
</gene>
<protein>
    <recommendedName>
        <fullName evidence="3">DUF4283 domain-containing protein</fullName>
    </recommendedName>
</protein>
<evidence type="ECO:0000313" key="1">
    <source>
        <dbReference type="EMBL" id="RVW77535.1"/>
    </source>
</evidence>
<name>A0A438GZ77_VITVI</name>
<accession>A0A438GZ77</accession>
<organism evidence="1 2">
    <name type="scientific">Vitis vinifera</name>
    <name type="common">Grape</name>
    <dbReference type="NCBI Taxonomy" id="29760"/>
    <lineage>
        <taxon>Eukaryota</taxon>
        <taxon>Viridiplantae</taxon>
        <taxon>Streptophyta</taxon>
        <taxon>Embryophyta</taxon>
        <taxon>Tracheophyta</taxon>
        <taxon>Spermatophyta</taxon>
        <taxon>Magnoliopsida</taxon>
        <taxon>eudicotyledons</taxon>
        <taxon>Gunneridae</taxon>
        <taxon>Pentapetalae</taxon>
        <taxon>rosids</taxon>
        <taxon>Vitales</taxon>
        <taxon>Vitaceae</taxon>
        <taxon>Viteae</taxon>
        <taxon>Vitis</taxon>
    </lineage>
</organism>
<comment type="caution">
    <text evidence="1">The sequence shown here is derived from an EMBL/GenBank/DDBJ whole genome shotgun (WGS) entry which is preliminary data.</text>
</comment>